<accession>A0A9Q8YH49</accession>
<dbReference type="RefSeq" id="WP_049810978.1">
    <property type="nucleotide sequence ID" value="NZ_CP098809.1"/>
</dbReference>
<evidence type="ECO:0000313" key="2">
    <source>
        <dbReference type="Proteomes" id="UP001055460"/>
    </source>
</evidence>
<reference evidence="1" key="1">
    <citation type="submission" date="2022-06" db="EMBL/GenBank/DDBJ databases">
        <title>Physiological and biochemical characterization and genomic elucidation of a strain of the genus Ensifer adhaerens M8 that combines arsenic oxidation and chromium reduction.</title>
        <authorList>
            <person name="Li X."/>
            <person name="Yu c."/>
        </authorList>
    </citation>
    <scope>NUCLEOTIDE SEQUENCE</scope>
    <source>
        <strain evidence="1">M8</strain>
        <plasmid evidence="1">pB</plasmid>
    </source>
</reference>
<proteinExistence type="predicted"/>
<organism evidence="1 2">
    <name type="scientific">Ensifer adhaerens</name>
    <name type="common">Sinorhizobium morelense</name>
    <dbReference type="NCBI Taxonomy" id="106592"/>
    <lineage>
        <taxon>Bacteria</taxon>
        <taxon>Pseudomonadati</taxon>
        <taxon>Pseudomonadota</taxon>
        <taxon>Alphaproteobacteria</taxon>
        <taxon>Hyphomicrobiales</taxon>
        <taxon>Rhizobiaceae</taxon>
        <taxon>Sinorhizobium/Ensifer group</taxon>
        <taxon>Ensifer</taxon>
    </lineage>
</organism>
<dbReference type="InterPro" id="IPR045389">
    <property type="entry name" value="DUF6522"/>
</dbReference>
<keyword evidence="1" id="KW-0614">Plasmid</keyword>
<evidence type="ECO:0000313" key="1">
    <source>
        <dbReference type="EMBL" id="USJ28025.1"/>
    </source>
</evidence>
<dbReference type="Pfam" id="PF20132">
    <property type="entry name" value="DUF6522"/>
    <property type="match status" value="1"/>
</dbReference>
<sequence>MLTLTNRRVLRVERDASGDFSVPAATMSSALRLPPTELRNRLGRGEVKSQVEIGQGEHLGTFRLTLRCGGRLWNATVSSDGTVIDEVFTFDRERLANWRRRHGTSGKGP</sequence>
<geneLocation type="plasmid" evidence="1 2">
    <name>pB</name>
</geneLocation>
<dbReference type="EMBL" id="CP098809">
    <property type="protein sequence ID" value="USJ28025.1"/>
    <property type="molecule type" value="Genomic_DNA"/>
</dbReference>
<dbReference type="AlphaFoldDB" id="A0A9Q8YH49"/>
<gene>
    <name evidence="1" type="ORF">NE863_29675</name>
</gene>
<protein>
    <submittedName>
        <fullName evidence="1">DUF6522 family protein</fullName>
    </submittedName>
</protein>
<name>A0A9Q8YH49_ENSAD</name>
<dbReference type="Proteomes" id="UP001055460">
    <property type="component" value="Plasmid pB"/>
</dbReference>